<dbReference type="EMBL" id="NKCL01000115">
    <property type="protein sequence ID" value="RSL81731.1"/>
    <property type="molecule type" value="Genomic_DNA"/>
</dbReference>
<dbReference type="GO" id="GO:0050660">
    <property type="term" value="F:flavin adenine dinucleotide binding"/>
    <property type="evidence" value="ECO:0007669"/>
    <property type="project" value="InterPro"/>
</dbReference>
<evidence type="ECO:0000313" key="2">
    <source>
        <dbReference type="EMBL" id="RSL81731.1"/>
    </source>
</evidence>
<dbReference type="Gene3D" id="3.30.465.10">
    <property type="match status" value="1"/>
</dbReference>
<dbReference type="Gene3D" id="3.40.462.20">
    <property type="match status" value="1"/>
</dbReference>
<dbReference type="GO" id="GO:0016491">
    <property type="term" value="F:oxidoreductase activity"/>
    <property type="evidence" value="ECO:0007669"/>
    <property type="project" value="InterPro"/>
</dbReference>
<dbReference type="Proteomes" id="UP000287972">
    <property type="component" value="Unassembled WGS sequence"/>
</dbReference>
<gene>
    <name evidence="2" type="ORF">CEP51_005629</name>
</gene>
<organism evidence="2 3">
    <name type="scientific">Fusarium floridanum</name>
    <dbReference type="NCBI Taxonomy" id="1325733"/>
    <lineage>
        <taxon>Eukaryota</taxon>
        <taxon>Fungi</taxon>
        <taxon>Dikarya</taxon>
        <taxon>Ascomycota</taxon>
        <taxon>Pezizomycotina</taxon>
        <taxon>Sordariomycetes</taxon>
        <taxon>Hypocreomycetidae</taxon>
        <taxon>Hypocreales</taxon>
        <taxon>Nectriaceae</taxon>
        <taxon>Fusarium</taxon>
        <taxon>Fusarium solani species complex</taxon>
    </lineage>
</organism>
<feature type="domain" description="Berberine/berberine-like" evidence="1">
    <location>
        <begin position="58"/>
        <end position="92"/>
    </location>
</feature>
<keyword evidence="3" id="KW-1185">Reference proteome</keyword>
<proteinExistence type="predicted"/>
<evidence type="ECO:0000259" key="1">
    <source>
        <dbReference type="Pfam" id="PF08031"/>
    </source>
</evidence>
<dbReference type="Pfam" id="PF08031">
    <property type="entry name" value="BBE"/>
    <property type="match status" value="1"/>
</dbReference>
<sequence length="118" mass="13333">MRGALNPAWRSAYLHLMATGVNIDTETLSPQNALGAAAEWVEENKEAVWREWAPDTGAYINEANPFARNFQQDFYGDNYDRLLRVKEKYDPTASLYSLSGVGGHDWDYDLDSGLLCRV</sequence>
<dbReference type="AlphaFoldDB" id="A0A428RW29"/>
<evidence type="ECO:0000313" key="3">
    <source>
        <dbReference type="Proteomes" id="UP000287972"/>
    </source>
</evidence>
<accession>A0A428RW29</accession>
<protein>
    <recommendedName>
        <fullName evidence="1">Berberine/berberine-like domain-containing protein</fullName>
    </recommendedName>
</protein>
<name>A0A428RW29_9HYPO</name>
<comment type="caution">
    <text evidence="2">The sequence shown here is derived from an EMBL/GenBank/DDBJ whole genome shotgun (WGS) entry which is preliminary data.</text>
</comment>
<dbReference type="InterPro" id="IPR012951">
    <property type="entry name" value="BBE"/>
</dbReference>
<dbReference type="InterPro" id="IPR016169">
    <property type="entry name" value="FAD-bd_PCMH_sub2"/>
</dbReference>
<reference evidence="2 3" key="1">
    <citation type="submission" date="2017-06" db="EMBL/GenBank/DDBJ databases">
        <title>Comparative genomic analysis of Ambrosia Fusariam Clade fungi.</title>
        <authorList>
            <person name="Stajich J.E."/>
            <person name="Carrillo J."/>
            <person name="Kijimoto T."/>
            <person name="Eskalen A."/>
            <person name="O'Donnell K."/>
            <person name="Kasson M."/>
        </authorList>
    </citation>
    <scope>NUCLEOTIDE SEQUENCE [LARGE SCALE GENOMIC DNA]</scope>
    <source>
        <strain evidence="2 3">NRRL62606</strain>
    </source>
</reference>